<accession>A0A6C0E0F4</accession>
<dbReference type="SUPFAM" id="SSF50939">
    <property type="entry name" value="Sialidases"/>
    <property type="match status" value="1"/>
</dbReference>
<dbReference type="EMBL" id="MN739708">
    <property type="protein sequence ID" value="QHT22172.1"/>
    <property type="molecule type" value="Genomic_DNA"/>
</dbReference>
<dbReference type="InterPro" id="IPR036278">
    <property type="entry name" value="Sialidase_sf"/>
</dbReference>
<sequence length="945" mass="98251">MSISLSALQTNATSVQNYSGVLVTGSNVTLSSSSPQDIVISGHTGTYRRVVNYTEISGSLISWVNRIDGSNSDTARSVSATTDGSVYATGVCNSTTGLYGTNGGLLATLGNLGSFATYIAKYASNGSLLFTNRIDGTASDEGNSVSASSDGGVYVTGYSSSTQASFFATNGTTILATLGNLGRNPIYIAKYASNGSLLWTNRIDADYYGQSVSASSDGGVFTTGYYTSTQASFYATNGTTIQATLGNLSTAGTSAIYIAKYNSAGALLFTNRIDGTRDESGTSLSATTDGSVYATGYYTSTAANFYATNGTTVLATLGNFNTQGTIYIAKYNSAGALLWTNRIDGSGNDQGQSVSASRDGGVFATGYYLSTTASFYATNGTTVSATLGNLGSNAIFIAKYDSAGALLWTNRIDGTNDDQGFSVSASIDGGVYATGYYLSTQANFYATNGTTILSTLGNLGNRAIYIAKYDSAGALLFTNRIDGTLDDYGVSVSASSDGGVYATGYYTSTQANFYATNGTTILATLGNITTGTTTIYIAKYGSGFTTSASVTTSAQTIVTVPPTGMVAGKSYTIANNGPVSGYTKDTGAIYVATTSGNTIARLLKGDSATITPLTSTPTTPNDLYTTISRASNNYGPPTVWTTRASAANNQWYSVTWAAELGLFCAVSQSGTGNRVMTSPDGITWTTRTSAANNTWTSVIWASELGLFCAVSASGTGNRVMTSPNGIDWTTRASAFDNDWWSIAWSPELSIFCAVALTGTGNRVMTSPDGIVWTTRASAADNNWRSVTWAPELGIFCAVARTGTGNRVMTSPDGITWTTRASAIDNDWVGVTWAAELGIFCAIAVTGTGNGVMTSPDGITWTTRASAADNSWFNVVWASELSLFCAVAVTGTGNRVMTSPDGITWTIRATTVDIEWRGVTWAPELGLFCAVSSSGTGNRVMTSGKE</sequence>
<dbReference type="InterPro" id="IPR052918">
    <property type="entry name" value="Motility_Chemotaxis_Reg"/>
</dbReference>
<dbReference type="PANTHER" id="PTHR35580:SF1">
    <property type="entry name" value="PHYTASE-LIKE DOMAIN-CONTAINING PROTEIN"/>
    <property type="match status" value="1"/>
</dbReference>
<evidence type="ECO:0008006" key="2">
    <source>
        <dbReference type="Google" id="ProtNLM"/>
    </source>
</evidence>
<reference evidence="1" key="1">
    <citation type="journal article" date="2020" name="Nature">
        <title>Giant virus diversity and host interactions through global metagenomics.</title>
        <authorList>
            <person name="Schulz F."/>
            <person name="Roux S."/>
            <person name="Paez-Espino D."/>
            <person name="Jungbluth S."/>
            <person name="Walsh D.A."/>
            <person name="Denef V.J."/>
            <person name="McMahon K.D."/>
            <person name="Konstantinidis K.T."/>
            <person name="Eloe-Fadrosh E.A."/>
            <person name="Kyrpides N.C."/>
            <person name="Woyke T."/>
        </authorList>
    </citation>
    <scope>NUCLEOTIDE SEQUENCE</scope>
    <source>
        <strain evidence="1">GVMAG-M-3300023179-107</strain>
    </source>
</reference>
<evidence type="ECO:0000313" key="1">
    <source>
        <dbReference type="EMBL" id="QHT22172.1"/>
    </source>
</evidence>
<protein>
    <recommendedName>
        <fullName evidence="2">Bulb-type lectin domain-containing protein</fullName>
    </recommendedName>
</protein>
<dbReference type="PANTHER" id="PTHR35580">
    <property type="entry name" value="CELL SURFACE GLYCOPROTEIN (S-LAYER PROTEIN)-LIKE PROTEIN"/>
    <property type="match status" value="1"/>
</dbReference>
<dbReference type="SUPFAM" id="SSF101898">
    <property type="entry name" value="NHL repeat"/>
    <property type="match status" value="1"/>
</dbReference>
<dbReference type="AlphaFoldDB" id="A0A6C0E0F4"/>
<proteinExistence type="predicted"/>
<organism evidence="1">
    <name type="scientific">viral metagenome</name>
    <dbReference type="NCBI Taxonomy" id="1070528"/>
    <lineage>
        <taxon>unclassified sequences</taxon>
        <taxon>metagenomes</taxon>
        <taxon>organismal metagenomes</taxon>
    </lineage>
</organism>
<name>A0A6C0E0F4_9ZZZZ</name>